<dbReference type="HAMAP" id="MF_00185">
    <property type="entry name" value="IPP_trans"/>
    <property type="match status" value="1"/>
</dbReference>
<evidence type="ECO:0000256" key="9">
    <source>
        <dbReference type="ARBA" id="ARBA00049563"/>
    </source>
</evidence>
<feature type="region of interest" description="Interaction with substrate tRNA" evidence="10">
    <location>
        <begin position="41"/>
        <end position="44"/>
    </location>
</feature>
<sequence length="315" mass="36956">MLTEKKCKNKVVVILGPNASGKSDIAIRLAKDFNGEIISADSRQVYRGMDIGSGKVKGYIIKDGKFTVYVSDGVPHYMISIVSPKTDFNVAKYKRMAFEALKHIISKKKIPIICGGTGFWIKSIVDDLPIPRVKPDWKLRKKLSILPCEKLYDILKKKDPERTKDIDKFNKIRLIRAIEICEKIGKVPKIINSKREKLDFLQIGIKWPKEVLHERIKKRLQDRLKKGMIEEVYNLHKSGVTWKRLESFGLEYRWVSKYIKGEITKKDMFEKLYLEIKHYAKRQMTWFKRDNRIIWLNSYTDIFNIVKNFLKVENS</sequence>
<keyword evidence="8 10" id="KW-0460">Magnesium</keyword>
<keyword evidence="6 10" id="KW-0547">Nucleotide-binding</keyword>
<evidence type="ECO:0000256" key="6">
    <source>
        <dbReference type="ARBA" id="ARBA00022741"/>
    </source>
</evidence>
<evidence type="ECO:0000256" key="11">
    <source>
        <dbReference type="RuleBase" id="RU003783"/>
    </source>
</evidence>
<dbReference type="InterPro" id="IPR018022">
    <property type="entry name" value="IPT"/>
</dbReference>
<evidence type="ECO:0000256" key="13">
    <source>
        <dbReference type="RuleBase" id="RU003785"/>
    </source>
</evidence>
<keyword evidence="4 10" id="KW-0808">Transferase</keyword>
<dbReference type="GO" id="GO:0006400">
    <property type="term" value="P:tRNA modification"/>
    <property type="evidence" value="ECO:0007669"/>
    <property type="project" value="TreeGrafter"/>
</dbReference>
<evidence type="ECO:0000256" key="8">
    <source>
        <dbReference type="ARBA" id="ARBA00022842"/>
    </source>
</evidence>
<comment type="caution">
    <text evidence="14">The sequence shown here is derived from an EMBL/GenBank/DDBJ whole genome shotgun (WGS) entry which is preliminary data.</text>
</comment>
<evidence type="ECO:0000256" key="3">
    <source>
        <dbReference type="ARBA" id="ARBA00005842"/>
    </source>
</evidence>
<organism evidence="14">
    <name type="scientific">candidate division CPR3 bacterium</name>
    <dbReference type="NCBI Taxonomy" id="2268181"/>
    <lineage>
        <taxon>Bacteria</taxon>
        <taxon>Bacteria division CPR3</taxon>
    </lineage>
</organism>
<comment type="catalytic activity">
    <reaction evidence="9 10 11">
        <text>adenosine(37) in tRNA + dimethylallyl diphosphate = N(6)-dimethylallyladenosine(37) in tRNA + diphosphate</text>
        <dbReference type="Rhea" id="RHEA:26482"/>
        <dbReference type="Rhea" id="RHEA-COMP:10162"/>
        <dbReference type="Rhea" id="RHEA-COMP:10375"/>
        <dbReference type="ChEBI" id="CHEBI:33019"/>
        <dbReference type="ChEBI" id="CHEBI:57623"/>
        <dbReference type="ChEBI" id="CHEBI:74411"/>
        <dbReference type="ChEBI" id="CHEBI:74415"/>
        <dbReference type="EC" id="2.5.1.75"/>
    </reaction>
</comment>
<evidence type="ECO:0000256" key="5">
    <source>
        <dbReference type="ARBA" id="ARBA00022694"/>
    </source>
</evidence>
<dbReference type="InterPro" id="IPR039657">
    <property type="entry name" value="Dimethylallyltransferase"/>
</dbReference>
<comment type="subunit">
    <text evidence="10">Monomer.</text>
</comment>
<dbReference type="InterPro" id="IPR027417">
    <property type="entry name" value="P-loop_NTPase"/>
</dbReference>
<dbReference type="Pfam" id="PF01715">
    <property type="entry name" value="IPPT"/>
    <property type="match status" value="1"/>
</dbReference>
<dbReference type="EC" id="2.5.1.75" evidence="10"/>
<dbReference type="NCBIfam" id="TIGR00174">
    <property type="entry name" value="miaA"/>
    <property type="match status" value="1"/>
</dbReference>
<comment type="cofactor">
    <cofactor evidence="1 10">
        <name>Mg(2+)</name>
        <dbReference type="ChEBI" id="CHEBI:18420"/>
    </cofactor>
</comment>
<dbReference type="AlphaFoldDB" id="A0A7C5YXF8"/>
<dbReference type="SUPFAM" id="SSF52540">
    <property type="entry name" value="P-loop containing nucleoside triphosphate hydrolases"/>
    <property type="match status" value="2"/>
</dbReference>
<comment type="function">
    <text evidence="2 10 12">Catalyzes the transfer of a dimethylallyl group onto the adenine at position 37 in tRNAs that read codons beginning with uridine, leading to the formation of N6-(dimethylallyl)adenosine (i(6)A).</text>
</comment>
<dbReference type="EMBL" id="DRVY01000038">
    <property type="protein sequence ID" value="HHR92120.1"/>
    <property type="molecule type" value="Genomic_DNA"/>
</dbReference>
<evidence type="ECO:0000256" key="10">
    <source>
        <dbReference type="HAMAP-Rule" id="MF_00185"/>
    </source>
</evidence>
<dbReference type="GO" id="GO:0052381">
    <property type="term" value="F:tRNA dimethylallyltransferase activity"/>
    <property type="evidence" value="ECO:0007669"/>
    <property type="project" value="UniProtKB-UniRule"/>
</dbReference>
<proteinExistence type="inferred from homology"/>
<comment type="caution">
    <text evidence="10">Lacks conserved residue(s) required for the propagation of feature annotation.</text>
</comment>
<dbReference type="Gene3D" id="3.40.50.300">
    <property type="entry name" value="P-loop containing nucleotide triphosphate hydrolases"/>
    <property type="match status" value="1"/>
</dbReference>
<gene>
    <name evidence="10 14" type="primary">miaA</name>
    <name evidence="14" type="ORF">ENL96_01220</name>
</gene>
<evidence type="ECO:0000256" key="4">
    <source>
        <dbReference type="ARBA" id="ARBA00022679"/>
    </source>
</evidence>
<evidence type="ECO:0000256" key="7">
    <source>
        <dbReference type="ARBA" id="ARBA00022840"/>
    </source>
</evidence>
<reference evidence="14" key="1">
    <citation type="journal article" date="2020" name="mSystems">
        <title>Genome- and Community-Level Interaction Insights into Carbon Utilization and Element Cycling Functions of Hydrothermarchaeota in Hydrothermal Sediment.</title>
        <authorList>
            <person name="Zhou Z."/>
            <person name="Liu Y."/>
            <person name="Xu W."/>
            <person name="Pan J."/>
            <person name="Luo Z.H."/>
            <person name="Li M."/>
        </authorList>
    </citation>
    <scope>NUCLEOTIDE SEQUENCE [LARGE SCALE GENOMIC DNA]</scope>
    <source>
        <strain evidence="14">SpSt-1042</strain>
    </source>
</reference>
<feature type="site" description="Interaction with substrate tRNA" evidence="10">
    <location>
        <position position="117"/>
    </location>
</feature>
<keyword evidence="7 10" id="KW-0067">ATP-binding</keyword>
<name>A0A7C5YXF8_UNCC3</name>
<dbReference type="Gene3D" id="1.10.20.140">
    <property type="match status" value="1"/>
</dbReference>
<comment type="similarity">
    <text evidence="3 10 13">Belongs to the IPP transferase family.</text>
</comment>
<feature type="site" description="Interaction with substrate tRNA" evidence="10">
    <location>
        <position position="140"/>
    </location>
</feature>
<evidence type="ECO:0000256" key="2">
    <source>
        <dbReference type="ARBA" id="ARBA00003213"/>
    </source>
</evidence>
<evidence type="ECO:0000256" key="1">
    <source>
        <dbReference type="ARBA" id="ARBA00001946"/>
    </source>
</evidence>
<feature type="binding site" evidence="10">
    <location>
        <begin position="16"/>
        <end position="23"/>
    </location>
    <ligand>
        <name>ATP</name>
        <dbReference type="ChEBI" id="CHEBI:30616"/>
    </ligand>
</feature>
<keyword evidence="5 10" id="KW-0819">tRNA processing</keyword>
<dbReference type="PANTHER" id="PTHR11088">
    <property type="entry name" value="TRNA DIMETHYLALLYLTRANSFERASE"/>
    <property type="match status" value="1"/>
</dbReference>
<evidence type="ECO:0000256" key="12">
    <source>
        <dbReference type="RuleBase" id="RU003784"/>
    </source>
</evidence>
<dbReference type="PANTHER" id="PTHR11088:SF60">
    <property type="entry name" value="TRNA DIMETHYLALLYLTRANSFERASE"/>
    <property type="match status" value="1"/>
</dbReference>
<dbReference type="GO" id="GO:0005524">
    <property type="term" value="F:ATP binding"/>
    <property type="evidence" value="ECO:0007669"/>
    <property type="project" value="UniProtKB-UniRule"/>
</dbReference>
<protein>
    <recommendedName>
        <fullName evidence="10">tRNA dimethylallyltransferase</fullName>
        <ecNumber evidence="10">2.5.1.75</ecNumber>
    </recommendedName>
    <alternativeName>
        <fullName evidence="10">Dimethylallyl diphosphate:tRNA dimethylallyltransferase</fullName>
        <shortName evidence="10">DMAPP:tRNA dimethylallyltransferase</shortName>
        <shortName evidence="10">DMATase</shortName>
    </alternativeName>
    <alternativeName>
        <fullName evidence="10">Isopentenyl-diphosphate:tRNA isopentenyltransferase</fullName>
        <shortName evidence="10">IPP transferase</shortName>
        <shortName evidence="10">IPPT</shortName>
        <shortName evidence="10">IPTase</shortName>
    </alternativeName>
</protein>
<accession>A0A7C5YXF8</accession>
<evidence type="ECO:0000313" key="14">
    <source>
        <dbReference type="EMBL" id="HHR92120.1"/>
    </source>
</evidence>